<name>A0A7C3V6Q0_9BACT</name>
<dbReference type="CDD" id="cd07821">
    <property type="entry name" value="PYR_PYL_RCAR_like"/>
    <property type="match status" value="1"/>
</dbReference>
<dbReference type="InterPro" id="IPR023393">
    <property type="entry name" value="START-like_dom_sf"/>
</dbReference>
<dbReference type="AlphaFoldDB" id="A0A7C3V6Q0"/>
<comment type="caution">
    <text evidence="1">The sequence shown here is derived from an EMBL/GenBank/DDBJ whole genome shotgun (WGS) entry which is preliminary data.</text>
</comment>
<accession>A0A7C3V6Q0</accession>
<sequence>MKSWAPGVAGLAVNGDGVGAVRTLTYQDGSRAVERLESISEADRSFSYTSLESTLPVEGYVASLTVKDLGPAGSEVEWFSTFGAKGAAEQEVARMLEVSCRKALSGLQKFLKQ</sequence>
<dbReference type="Pfam" id="PF10604">
    <property type="entry name" value="Polyketide_cyc2"/>
    <property type="match status" value="1"/>
</dbReference>
<dbReference type="PANTHER" id="PTHR39332:SF7">
    <property type="entry name" value="SRPBCC FAMILY PROTEIN"/>
    <property type="match status" value="1"/>
</dbReference>
<protein>
    <submittedName>
        <fullName evidence="1">SRPBCC family protein</fullName>
    </submittedName>
</protein>
<dbReference type="Gene3D" id="3.30.530.20">
    <property type="match status" value="1"/>
</dbReference>
<organism evidence="1">
    <name type="scientific">Desulfobacca acetoxidans</name>
    <dbReference type="NCBI Taxonomy" id="60893"/>
    <lineage>
        <taxon>Bacteria</taxon>
        <taxon>Pseudomonadati</taxon>
        <taxon>Thermodesulfobacteriota</taxon>
        <taxon>Desulfobaccia</taxon>
        <taxon>Desulfobaccales</taxon>
        <taxon>Desulfobaccaceae</taxon>
        <taxon>Desulfobacca</taxon>
    </lineage>
</organism>
<dbReference type="PANTHER" id="PTHR39332">
    <property type="entry name" value="BLL4707 PROTEIN"/>
    <property type="match status" value="1"/>
</dbReference>
<dbReference type="EMBL" id="DTMF01000307">
    <property type="protein sequence ID" value="HGF35215.1"/>
    <property type="molecule type" value="Genomic_DNA"/>
</dbReference>
<reference evidence="1" key="1">
    <citation type="journal article" date="2020" name="mSystems">
        <title>Genome- and Community-Level Interaction Insights into Carbon Utilization and Element Cycling Functions of Hydrothermarchaeota in Hydrothermal Sediment.</title>
        <authorList>
            <person name="Zhou Z."/>
            <person name="Liu Y."/>
            <person name="Xu W."/>
            <person name="Pan J."/>
            <person name="Luo Z.H."/>
            <person name="Li M."/>
        </authorList>
    </citation>
    <scope>NUCLEOTIDE SEQUENCE [LARGE SCALE GENOMIC DNA]</scope>
    <source>
        <strain evidence="1">SpSt-897</strain>
    </source>
</reference>
<proteinExistence type="predicted"/>
<dbReference type="SUPFAM" id="SSF55961">
    <property type="entry name" value="Bet v1-like"/>
    <property type="match status" value="1"/>
</dbReference>
<evidence type="ECO:0000313" key="1">
    <source>
        <dbReference type="EMBL" id="HGF35215.1"/>
    </source>
</evidence>
<gene>
    <name evidence="1" type="ORF">ENW96_12690</name>
</gene>
<dbReference type="InterPro" id="IPR019587">
    <property type="entry name" value="Polyketide_cyclase/dehydratase"/>
</dbReference>